<comment type="caution">
    <text evidence="1">The sequence shown here is derived from an EMBL/GenBank/DDBJ whole genome shotgun (WGS) entry which is preliminary data.</text>
</comment>
<dbReference type="Gene3D" id="3.40.960.10">
    <property type="entry name" value="VSR Endonuclease"/>
    <property type="match status" value="1"/>
</dbReference>
<keyword evidence="2" id="KW-1185">Reference proteome</keyword>
<evidence type="ECO:0008006" key="3">
    <source>
        <dbReference type="Google" id="ProtNLM"/>
    </source>
</evidence>
<accession>A0ABT3C8A7</accession>
<dbReference type="RefSeq" id="WP_264066513.1">
    <property type="nucleotide sequence ID" value="NZ_JACKTY010000018.1"/>
</dbReference>
<dbReference type="EMBL" id="JACKTY010000018">
    <property type="protein sequence ID" value="MCV7225718.1"/>
    <property type="molecule type" value="Genomic_DNA"/>
</dbReference>
<organism evidence="1 2">
    <name type="scientific">Mycolicibacterium komossense</name>
    <dbReference type="NCBI Taxonomy" id="1779"/>
    <lineage>
        <taxon>Bacteria</taxon>
        <taxon>Bacillati</taxon>
        <taxon>Actinomycetota</taxon>
        <taxon>Actinomycetes</taxon>
        <taxon>Mycobacteriales</taxon>
        <taxon>Mycobacteriaceae</taxon>
        <taxon>Mycolicibacterium</taxon>
    </lineage>
</organism>
<dbReference type="Proteomes" id="UP001526201">
    <property type="component" value="Unassembled WGS sequence"/>
</dbReference>
<reference evidence="1 2" key="1">
    <citation type="journal article" date="2022" name="BMC Genomics">
        <title>Comparative genome analysis of mycobacteria focusing on tRNA and non-coding RNA.</title>
        <authorList>
            <person name="Behra P.R.K."/>
            <person name="Pettersson B.M.F."/>
            <person name="Ramesh M."/>
            <person name="Das S."/>
            <person name="Dasgupta S."/>
            <person name="Kirsebom L.A."/>
        </authorList>
    </citation>
    <scope>NUCLEOTIDE SEQUENCE [LARGE SCALE GENOMIC DNA]</scope>
    <source>
        <strain evidence="1 2">DSM 44078</strain>
    </source>
</reference>
<evidence type="ECO:0000313" key="2">
    <source>
        <dbReference type="Proteomes" id="UP001526201"/>
    </source>
</evidence>
<proteinExistence type="predicted"/>
<evidence type="ECO:0000313" key="1">
    <source>
        <dbReference type="EMBL" id="MCV7225718.1"/>
    </source>
</evidence>
<protein>
    <recommendedName>
        <fullName evidence="3">DUF559 domain-containing protein</fullName>
    </recommendedName>
</protein>
<sequence>MSGLFLGSEALAAGMVTRRRLRRDHQLVYRDVYLPKGEALTAAWRAEAAWLWSGRRAVVAGKSAATLHRAKWVDARLPAELIRRSGKGVQGITIYRDGLRADEVQAVRGISVTTPARTAFDIGRRNQLIDAVIHLDALANATGLGPSEAADLTKRHSGARGVTRLRRALELMDGGAESPPETRTRMLLVEAGLPKPQTQIHVYDEGGYPFARIDMGYEDCLVGVEYDGEQHWTDPQRRAHDIDKSVELTEHGWIIVRVSADMLRYRPWVVVSRVVDALRAAGCPWLAECPLTTRFARGNVS</sequence>
<name>A0ABT3C8A7_9MYCO</name>
<gene>
    <name evidence="1" type="ORF">H7J73_06690</name>
</gene>